<dbReference type="OrthoDB" id="2374094at2"/>
<dbReference type="Proteomes" id="UP000317422">
    <property type="component" value="Unassembled WGS sequence"/>
</dbReference>
<dbReference type="SUPFAM" id="SSF46785">
    <property type="entry name" value="Winged helix' DNA-binding domain"/>
    <property type="match status" value="1"/>
</dbReference>
<protein>
    <submittedName>
        <fullName evidence="3">DNA-binding PadR family transcriptional regulator</fullName>
    </submittedName>
</protein>
<dbReference type="InterPro" id="IPR036388">
    <property type="entry name" value="WH-like_DNA-bd_sf"/>
</dbReference>
<feature type="domain" description="Transcription regulator PadR N-terminal" evidence="2">
    <location>
        <begin position="13"/>
        <end position="89"/>
    </location>
</feature>
<keyword evidence="4" id="KW-1185">Reference proteome</keyword>
<proteinExistence type="predicted"/>
<name>A0A543N9U1_9ACTN</name>
<dbReference type="AlphaFoldDB" id="A0A543N9U1"/>
<gene>
    <name evidence="3" type="ORF">FHX37_3918</name>
</gene>
<dbReference type="Gene3D" id="1.10.10.10">
    <property type="entry name" value="Winged helix-like DNA-binding domain superfamily/Winged helix DNA-binding domain"/>
    <property type="match status" value="1"/>
</dbReference>
<dbReference type="PANTHER" id="PTHR33169">
    <property type="entry name" value="PADR-FAMILY TRANSCRIPTIONAL REGULATOR"/>
    <property type="match status" value="1"/>
</dbReference>
<dbReference type="EMBL" id="VFQC01000002">
    <property type="protein sequence ID" value="TQN28570.1"/>
    <property type="molecule type" value="Genomic_DNA"/>
</dbReference>
<dbReference type="InterPro" id="IPR005149">
    <property type="entry name" value="Tscrpt_reg_PadR_N"/>
</dbReference>
<dbReference type="InterPro" id="IPR052509">
    <property type="entry name" value="Metal_resp_DNA-bind_regulator"/>
</dbReference>
<dbReference type="GO" id="GO:0003677">
    <property type="term" value="F:DNA binding"/>
    <property type="evidence" value="ECO:0007669"/>
    <property type="project" value="UniProtKB-KW"/>
</dbReference>
<dbReference type="InterPro" id="IPR036390">
    <property type="entry name" value="WH_DNA-bd_sf"/>
</dbReference>
<dbReference type="Pfam" id="PF03551">
    <property type="entry name" value="PadR"/>
    <property type="match status" value="1"/>
</dbReference>
<evidence type="ECO:0000313" key="3">
    <source>
        <dbReference type="EMBL" id="TQN28570.1"/>
    </source>
</evidence>
<reference evidence="3 4" key="1">
    <citation type="submission" date="2019-06" db="EMBL/GenBank/DDBJ databases">
        <title>Sequencing the genomes of 1000 actinobacteria strains.</title>
        <authorList>
            <person name="Klenk H.-P."/>
        </authorList>
    </citation>
    <scope>NUCLEOTIDE SEQUENCE [LARGE SCALE GENOMIC DNA]</scope>
    <source>
        <strain evidence="3 4">DSM 45015</strain>
    </source>
</reference>
<keyword evidence="3" id="KW-0238">DNA-binding</keyword>
<organism evidence="3 4">
    <name type="scientific">Haloactinospora alba</name>
    <dbReference type="NCBI Taxonomy" id="405555"/>
    <lineage>
        <taxon>Bacteria</taxon>
        <taxon>Bacillati</taxon>
        <taxon>Actinomycetota</taxon>
        <taxon>Actinomycetes</taxon>
        <taxon>Streptosporangiales</taxon>
        <taxon>Nocardiopsidaceae</taxon>
        <taxon>Haloactinospora</taxon>
    </lineage>
</organism>
<evidence type="ECO:0000259" key="2">
    <source>
        <dbReference type="Pfam" id="PF03551"/>
    </source>
</evidence>
<evidence type="ECO:0000313" key="4">
    <source>
        <dbReference type="Proteomes" id="UP000317422"/>
    </source>
</evidence>
<dbReference type="PANTHER" id="PTHR33169:SF26">
    <property type="entry name" value="CONSERVED PROTEIN"/>
    <property type="match status" value="1"/>
</dbReference>
<feature type="region of interest" description="Disordered" evidence="1">
    <location>
        <begin position="182"/>
        <end position="210"/>
    </location>
</feature>
<comment type="caution">
    <text evidence="3">The sequence shown here is derived from an EMBL/GenBank/DDBJ whole genome shotgun (WGS) entry which is preliminary data.</text>
</comment>
<evidence type="ECO:0000256" key="1">
    <source>
        <dbReference type="SAM" id="MobiDB-lite"/>
    </source>
</evidence>
<dbReference type="RefSeq" id="WP_141925604.1">
    <property type="nucleotide sequence ID" value="NZ_VFQC01000002.1"/>
</dbReference>
<accession>A0A543N9U1</accession>
<sequence length="210" mass="24154">MSPRRTRVLELAVLGHLAEAPMHGYELRKRLNRELGAFRAFSYGSLYPCLKEMLRTGLVRQQHPDSARSAGRRSRVVYQLTHQGTERLNRLLADSAPAADDDECFGVHFTMFARTRSEVRLRILSGRRDRMSERLRHLHERVEHVVNQRGDPYTIELNRHHAESVEREVAWLDELIQRERRCAGQEHPADGSIGTTVPPRQGAPPADRQP</sequence>